<dbReference type="GO" id="GO:0030479">
    <property type="term" value="C:actin cortical patch"/>
    <property type="evidence" value="ECO:0007669"/>
    <property type="project" value="TreeGrafter"/>
</dbReference>
<comment type="caution">
    <text evidence="3">The sequence shown here is derived from an EMBL/GenBank/DDBJ whole genome shotgun (WGS) entry which is preliminary data.</text>
</comment>
<dbReference type="STRING" id="264951.A0A443I0F3"/>
<dbReference type="VEuPathDB" id="FungiDB:C8Q69DRAFT_441719"/>
<accession>A0A443I0F3</accession>
<gene>
    <name evidence="3" type="ORF">C8Q69DRAFT_441719</name>
</gene>
<dbReference type="PANTHER" id="PTHR28208:SF1">
    <property type="entry name" value="FILAMENT ORGANIZATION PROTEIN APP1-LIKE, PUTATIVE (AFU_ORTHOLOGUE AFUA_1G06650)-RELATED"/>
    <property type="match status" value="1"/>
</dbReference>
<sequence>MTSVLRQKAQETPDERRQRKSADFPSVEKKLPLRWYRRSTSVIDFVSSVLGQRNPLAQPANPRDNTVWLLDNTAYRPVRRGRKGTQTWQAEIVACVFVAGDREDIGEFVASLADAIGLDGELGKDETVRRRIQERLQPFLTKISPSRSLTLEIPLPNGQRRQHQLGPTNDNGIANKTLPIDGRTVKNGTVVKPYLKGWDDMVSMETRFASPEGWLVISDIDDTIKYTQTPEPTGILRTTFAEEPKPIPGMPQFYSHVQKYLVPTWFYLSASPYNLYPFLRQFLRSNYSPGTLILRDFSWMDLGALLKTFTQGTQTYKVDRMKKIHQWLPGRKVLCVGDSTQSDPEAYAEIYKKYPGWVHAIFIRKVTDVAHMEKKNTDERFQNAFKGIPQHVWKVFEKPEELHRLVEKLK</sequence>
<organism evidence="3 4">
    <name type="scientific">Byssochlamys spectabilis</name>
    <name type="common">Paecilomyces variotii</name>
    <dbReference type="NCBI Taxonomy" id="264951"/>
    <lineage>
        <taxon>Eukaryota</taxon>
        <taxon>Fungi</taxon>
        <taxon>Dikarya</taxon>
        <taxon>Ascomycota</taxon>
        <taxon>Pezizomycotina</taxon>
        <taxon>Eurotiomycetes</taxon>
        <taxon>Eurotiomycetidae</taxon>
        <taxon>Eurotiales</taxon>
        <taxon>Thermoascaceae</taxon>
        <taxon>Paecilomyces</taxon>
    </lineage>
</organism>
<evidence type="ECO:0000259" key="2">
    <source>
        <dbReference type="Pfam" id="PF09949"/>
    </source>
</evidence>
<dbReference type="InterPro" id="IPR052935">
    <property type="entry name" value="Mg2+_PAP"/>
</dbReference>
<protein>
    <recommendedName>
        <fullName evidence="2">Phosphatidate phosphatase APP1 catalytic domain-containing protein</fullName>
    </recommendedName>
</protein>
<evidence type="ECO:0000256" key="1">
    <source>
        <dbReference type="SAM" id="MobiDB-lite"/>
    </source>
</evidence>
<feature type="domain" description="Phosphatidate phosphatase APP1 catalytic" evidence="2">
    <location>
        <begin position="214"/>
        <end position="365"/>
    </location>
</feature>
<dbReference type="InterPro" id="IPR019236">
    <property type="entry name" value="APP1_cat"/>
</dbReference>
<dbReference type="GeneID" id="39598048"/>
<feature type="compositionally biased region" description="Basic and acidic residues" evidence="1">
    <location>
        <begin position="8"/>
        <end position="23"/>
    </location>
</feature>
<dbReference type="Pfam" id="PF09949">
    <property type="entry name" value="APP1_cat"/>
    <property type="match status" value="1"/>
</dbReference>
<dbReference type="Proteomes" id="UP000283841">
    <property type="component" value="Unassembled WGS sequence"/>
</dbReference>
<evidence type="ECO:0000313" key="3">
    <source>
        <dbReference type="EMBL" id="RWQ97529.1"/>
    </source>
</evidence>
<dbReference type="GO" id="GO:0008195">
    <property type="term" value="F:phosphatidate phosphatase activity"/>
    <property type="evidence" value="ECO:0007669"/>
    <property type="project" value="InterPro"/>
</dbReference>
<dbReference type="RefSeq" id="XP_028487174.1">
    <property type="nucleotide sequence ID" value="XM_028628771.1"/>
</dbReference>
<name>A0A443I0F3_BYSSP</name>
<feature type="region of interest" description="Disordered" evidence="1">
    <location>
        <begin position="1"/>
        <end position="23"/>
    </location>
</feature>
<proteinExistence type="predicted"/>
<dbReference type="PANTHER" id="PTHR28208">
    <property type="entry name" value="PHOSPHATIDATE PHOSPHATASE APP1"/>
    <property type="match status" value="1"/>
</dbReference>
<dbReference type="AlphaFoldDB" id="A0A443I0F3"/>
<keyword evidence="4" id="KW-1185">Reference proteome</keyword>
<dbReference type="EMBL" id="RCNU01000002">
    <property type="protein sequence ID" value="RWQ97529.1"/>
    <property type="molecule type" value="Genomic_DNA"/>
</dbReference>
<reference evidence="3 4" key="1">
    <citation type="journal article" date="2018" name="Front. Microbiol.">
        <title>Genomic and genetic insights into a cosmopolitan fungus, Paecilomyces variotii (Eurotiales).</title>
        <authorList>
            <person name="Urquhart A.S."/>
            <person name="Mondo S.J."/>
            <person name="Makela M.R."/>
            <person name="Hane J.K."/>
            <person name="Wiebenga A."/>
            <person name="He G."/>
            <person name="Mihaltcheva S."/>
            <person name="Pangilinan J."/>
            <person name="Lipzen A."/>
            <person name="Barry K."/>
            <person name="de Vries R.P."/>
            <person name="Grigoriev I.V."/>
            <person name="Idnurm A."/>
        </authorList>
    </citation>
    <scope>NUCLEOTIDE SEQUENCE [LARGE SCALE GENOMIC DNA]</scope>
    <source>
        <strain evidence="3 4">CBS 101075</strain>
    </source>
</reference>
<evidence type="ECO:0000313" key="4">
    <source>
        <dbReference type="Proteomes" id="UP000283841"/>
    </source>
</evidence>